<gene>
    <name evidence="2" type="ORF">SMAX5B_003466</name>
</gene>
<name>A0A2U9CJJ4_SCOMX</name>
<keyword evidence="3" id="KW-1185">Reference proteome</keyword>
<organism evidence="2 3">
    <name type="scientific">Scophthalmus maximus</name>
    <name type="common">Turbot</name>
    <name type="synonym">Psetta maxima</name>
    <dbReference type="NCBI Taxonomy" id="52904"/>
    <lineage>
        <taxon>Eukaryota</taxon>
        <taxon>Metazoa</taxon>
        <taxon>Chordata</taxon>
        <taxon>Craniata</taxon>
        <taxon>Vertebrata</taxon>
        <taxon>Euteleostomi</taxon>
        <taxon>Actinopterygii</taxon>
        <taxon>Neopterygii</taxon>
        <taxon>Teleostei</taxon>
        <taxon>Neoteleostei</taxon>
        <taxon>Acanthomorphata</taxon>
        <taxon>Carangaria</taxon>
        <taxon>Pleuronectiformes</taxon>
        <taxon>Pleuronectoidei</taxon>
        <taxon>Scophthalmidae</taxon>
        <taxon>Scophthalmus</taxon>
    </lineage>
</organism>
<dbReference type="EMBL" id="CP026259">
    <property type="protein sequence ID" value="AWP16774.1"/>
    <property type="molecule type" value="Genomic_DNA"/>
</dbReference>
<reference evidence="2 3" key="1">
    <citation type="submission" date="2017-12" db="EMBL/GenBank/DDBJ databases">
        <title>Integrating genomic resources of turbot (Scophthalmus maximus) in depth evaluation of genetic and physical mapping variation across individuals.</title>
        <authorList>
            <person name="Martinez P."/>
        </authorList>
    </citation>
    <scope>NUCLEOTIDE SEQUENCE [LARGE SCALE GENOMIC DNA]</scope>
</reference>
<protein>
    <submittedName>
        <fullName evidence="2">Uncharacterized protein</fullName>
    </submittedName>
</protein>
<accession>A0A2U9CJJ4</accession>
<evidence type="ECO:0000313" key="3">
    <source>
        <dbReference type="Proteomes" id="UP000246464"/>
    </source>
</evidence>
<sequence>MKPIPSPRVLGHAACTPARPAAERSSHSGSIRCGALARSQPRLVILPTPGT</sequence>
<evidence type="ECO:0000313" key="2">
    <source>
        <dbReference type="EMBL" id="AWP16774.1"/>
    </source>
</evidence>
<dbReference type="AlphaFoldDB" id="A0A2U9CJJ4"/>
<proteinExistence type="predicted"/>
<evidence type="ECO:0000256" key="1">
    <source>
        <dbReference type="SAM" id="MobiDB-lite"/>
    </source>
</evidence>
<feature type="region of interest" description="Disordered" evidence="1">
    <location>
        <begin position="1"/>
        <end position="31"/>
    </location>
</feature>
<dbReference type="Proteomes" id="UP000246464">
    <property type="component" value="Chromosome 17"/>
</dbReference>